<organism evidence="4 5">
    <name type="scientific">Sorangium atrum</name>
    <dbReference type="NCBI Taxonomy" id="2995308"/>
    <lineage>
        <taxon>Bacteria</taxon>
        <taxon>Pseudomonadati</taxon>
        <taxon>Myxococcota</taxon>
        <taxon>Polyangia</taxon>
        <taxon>Polyangiales</taxon>
        <taxon>Polyangiaceae</taxon>
        <taxon>Sorangium</taxon>
    </lineage>
</organism>
<keyword evidence="5" id="KW-1185">Reference proteome</keyword>
<feature type="domain" description="DUF7452" evidence="3">
    <location>
        <begin position="1052"/>
        <end position="1128"/>
    </location>
</feature>
<gene>
    <name evidence="4" type="ORF">POL72_44675</name>
</gene>
<dbReference type="PROSITE" id="PS51257">
    <property type="entry name" value="PROKAR_LIPOPROTEIN"/>
    <property type="match status" value="1"/>
</dbReference>
<dbReference type="EMBL" id="JAQNDK010000006">
    <property type="protein sequence ID" value="MDC0684895.1"/>
    <property type="molecule type" value="Genomic_DNA"/>
</dbReference>
<dbReference type="InterPro" id="IPR055875">
    <property type="entry name" value="DUF7452"/>
</dbReference>
<dbReference type="Proteomes" id="UP001217485">
    <property type="component" value="Unassembled WGS sequence"/>
</dbReference>
<proteinExistence type="predicted"/>
<feature type="signal peptide" evidence="2">
    <location>
        <begin position="1"/>
        <end position="23"/>
    </location>
</feature>
<protein>
    <recommendedName>
        <fullName evidence="3">DUF7452 domain-containing protein</fullName>
    </recommendedName>
</protein>
<reference evidence="4 5" key="1">
    <citation type="submission" date="2023-01" db="EMBL/GenBank/DDBJ databases">
        <title>Minimal conservation of predation-associated metabolite biosynthetic gene clusters underscores biosynthetic potential of Myxococcota including descriptions for ten novel species: Archangium lansinium sp. nov., Myxococcus landrumus sp. nov., Nannocystis bai.</title>
        <authorList>
            <person name="Ahearne A."/>
            <person name="Stevens C."/>
            <person name="Dowd S."/>
        </authorList>
    </citation>
    <scope>NUCLEOTIDE SEQUENCE [LARGE SCALE GENOMIC DNA]</scope>
    <source>
        <strain evidence="4 5">WIWO2</strain>
    </source>
</reference>
<feature type="region of interest" description="Disordered" evidence="1">
    <location>
        <begin position="27"/>
        <end position="53"/>
    </location>
</feature>
<evidence type="ECO:0000313" key="5">
    <source>
        <dbReference type="Proteomes" id="UP001217485"/>
    </source>
</evidence>
<name>A0ABT5CGE5_9BACT</name>
<dbReference type="RefSeq" id="WP_272103023.1">
    <property type="nucleotide sequence ID" value="NZ_JAQNDK010000006.1"/>
</dbReference>
<evidence type="ECO:0000259" key="3">
    <source>
        <dbReference type="Pfam" id="PF24249"/>
    </source>
</evidence>
<keyword evidence="2" id="KW-0732">Signal</keyword>
<feature type="chain" id="PRO_5046154607" description="DUF7452 domain-containing protein" evidence="2">
    <location>
        <begin position="24"/>
        <end position="1132"/>
    </location>
</feature>
<feature type="domain" description="DUF7452" evidence="3">
    <location>
        <begin position="930"/>
        <end position="1048"/>
    </location>
</feature>
<dbReference type="Pfam" id="PF24249">
    <property type="entry name" value="DUF7452"/>
    <property type="match status" value="2"/>
</dbReference>
<accession>A0ABT5CGE5</accession>
<evidence type="ECO:0000256" key="1">
    <source>
        <dbReference type="SAM" id="MobiDB-lite"/>
    </source>
</evidence>
<sequence length="1132" mass="121216">MKLKRLESARGALAVLLAGGLLAGCSTTEPQPQEAPPGVSQAALAPEPTSPGGVDAGNAAWVEQVVPALLGRPVRSFGELKFLTVMTARVGRARMAEALMSHPAFVDRWTGVLLDRMRVDREGSRSQSDCFSQPLLSSDNDKIRAAKVVLYTRRLGNALSLSEAVAEPPVSASPGTYNMADVVRGSLLMDNVFPAYRGFVFALVRQYGSDDAKTHEKQRQIADHFTQVYANKSMECLKCHRTHFSSVSSSSASLFTPGYDWAKGQEGRVFSGLSAWATAGSFQAPTDADWVGSFRQSPGTNVPFAGWDGASCGSFSNDTSTQTPGGTGLLLPDASSTTVWALDDRLKEGFLALRKSYDSGDLDTGANHANQGRTLGAFWLAAAFANDVWREFFGAPLTISNFTSRNTHEHKLLWNLAENHVVGRGWSLKGLLTEIVTSPYFNRLAESSATMPKVFEPFIDTPAQDYVGDAVHRRSADLLFRMKASALQWKAGGKLWVTHFPQSTTYPTPSQAEAMGLHLSRLSAANPTSSQYSMLGWEASAGRCDRPAAISRDWIDALADRAMTGGVTVRGAVEALRFRLLGRGLSAGSGEATALSTFLGKSMTATFASAYTTAGLGNAALRDLCEVFVKTPQFMLEGVPHGVGVSETDFDSPPQLQVGDMKNDGTLAADTPSAACESWVDPQTAFDGISVNCADESFPQNIDWSKICPSGGCVYREAVLPDLPRPWPCLGCSFDSDWFTTLPPPVDPRVVTDLPMPMTPARGGVFLAWAEGATIVQVSGQARFVHAHGQSTPAAPGMVLQLGDSLELWAGDKFKVVAPSGQVFENPTGGMPPNQSAQTYLFMATGPNGLPDPTEMTPTTVDMNTASTVKEAMRQAARNEEAGSVSLFHDVTSTTGNMSHINHPALNGKPDLILLVSPVAGAVSNDHHVGVWYDTALQRWAVYNEDLAAMPLGVRFSVRAMPPSGSVFIHEVTAANKPAGSISTIDHPALNGRSSIAVQVSRIWNLPGAPGVYNNHPVGVSYDTSVQKWTVYNEDQGTLSPGALFAVKLGGDFKVTSSPATRVGTALVIDEPNINGVADARLFFTHGFSGTGTLHTKRSALRYDTTLQKWTIINRDGTTVANNLVFHVHRGY</sequence>
<evidence type="ECO:0000313" key="4">
    <source>
        <dbReference type="EMBL" id="MDC0684895.1"/>
    </source>
</evidence>
<evidence type="ECO:0000256" key="2">
    <source>
        <dbReference type="SAM" id="SignalP"/>
    </source>
</evidence>
<comment type="caution">
    <text evidence="4">The sequence shown here is derived from an EMBL/GenBank/DDBJ whole genome shotgun (WGS) entry which is preliminary data.</text>
</comment>